<dbReference type="NCBIfam" id="TIGR01727">
    <property type="entry name" value="oligo_HPY"/>
    <property type="match status" value="1"/>
</dbReference>
<feature type="domain" description="ABC transporter" evidence="5">
    <location>
        <begin position="6"/>
        <end position="258"/>
    </location>
</feature>
<evidence type="ECO:0000313" key="9">
    <source>
        <dbReference type="Proteomes" id="UP000318661"/>
    </source>
</evidence>
<keyword evidence="4 6" id="KW-0067">ATP-binding</keyword>
<dbReference type="InterPro" id="IPR003593">
    <property type="entry name" value="AAA+_ATPase"/>
</dbReference>
<comment type="caution">
    <text evidence="6">The sequence shown here is derived from an EMBL/GenBank/DDBJ whole genome shotgun (WGS) entry which is preliminary data.</text>
</comment>
<dbReference type="GO" id="GO:0005524">
    <property type="term" value="F:ATP binding"/>
    <property type="evidence" value="ECO:0007669"/>
    <property type="project" value="UniProtKB-KW"/>
</dbReference>
<evidence type="ECO:0000256" key="3">
    <source>
        <dbReference type="ARBA" id="ARBA00022741"/>
    </source>
</evidence>
<dbReference type="Pfam" id="PF00005">
    <property type="entry name" value="ABC_tran"/>
    <property type="match status" value="1"/>
</dbReference>
<proteinExistence type="inferred from homology"/>
<dbReference type="FunFam" id="3.40.50.300:FF:000016">
    <property type="entry name" value="Oligopeptide ABC transporter ATP-binding component"/>
    <property type="match status" value="1"/>
</dbReference>
<dbReference type="SMART" id="SM00382">
    <property type="entry name" value="AAA"/>
    <property type="match status" value="1"/>
</dbReference>
<dbReference type="PANTHER" id="PTHR43776:SF7">
    <property type="entry name" value="D,D-DIPEPTIDE TRANSPORT ATP-BINDING PROTEIN DDPF-RELATED"/>
    <property type="match status" value="1"/>
</dbReference>
<organism evidence="6 9">
    <name type="scientific">Candidatus Segetimicrobium genomatis</name>
    <dbReference type="NCBI Taxonomy" id="2569760"/>
    <lineage>
        <taxon>Bacteria</taxon>
        <taxon>Bacillati</taxon>
        <taxon>Candidatus Sysuimicrobiota</taxon>
        <taxon>Candidatus Sysuimicrobiia</taxon>
        <taxon>Candidatus Sysuimicrobiales</taxon>
        <taxon>Candidatus Segetimicrobiaceae</taxon>
        <taxon>Candidatus Segetimicrobium</taxon>
    </lineage>
</organism>
<dbReference type="GO" id="GO:0055085">
    <property type="term" value="P:transmembrane transport"/>
    <property type="evidence" value="ECO:0007669"/>
    <property type="project" value="UniProtKB-ARBA"/>
</dbReference>
<dbReference type="CDD" id="cd03257">
    <property type="entry name" value="ABC_NikE_OppD_transporters"/>
    <property type="match status" value="1"/>
</dbReference>
<dbReference type="EMBL" id="VBAJ01000231">
    <property type="protein sequence ID" value="TMJ06350.1"/>
    <property type="molecule type" value="Genomic_DNA"/>
</dbReference>
<dbReference type="PROSITE" id="PS50893">
    <property type="entry name" value="ABC_TRANSPORTER_2"/>
    <property type="match status" value="1"/>
</dbReference>
<dbReference type="InterPro" id="IPR050319">
    <property type="entry name" value="ABC_transp_ATP-bind"/>
</dbReference>
<dbReference type="EMBL" id="VBAI01000022">
    <property type="protein sequence ID" value="TMJ12483.1"/>
    <property type="molecule type" value="Genomic_DNA"/>
</dbReference>
<dbReference type="InterPro" id="IPR017871">
    <property type="entry name" value="ABC_transporter-like_CS"/>
</dbReference>
<dbReference type="Proteomes" id="UP000318661">
    <property type="component" value="Unassembled WGS sequence"/>
</dbReference>
<dbReference type="GO" id="GO:0015833">
    <property type="term" value="P:peptide transport"/>
    <property type="evidence" value="ECO:0007669"/>
    <property type="project" value="InterPro"/>
</dbReference>
<evidence type="ECO:0000313" key="6">
    <source>
        <dbReference type="EMBL" id="TMJ06350.1"/>
    </source>
</evidence>
<evidence type="ECO:0000313" key="7">
    <source>
        <dbReference type="EMBL" id="TMJ12483.1"/>
    </source>
</evidence>
<reference evidence="8 9" key="1">
    <citation type="journal article" date="2019" name="Nat. Microbiol.">
        <title>Mediterranean grassland soil C-N compound turnover is dependent on rainfall and depth, and is mediated by genomically divergent microorganisms.</title>
        <authorList>
            <person name="Diamond S."/>
            <person name="Andeer P.F."/>
            <person name="Li Z."/>
            <person name="Crits-Christoph A."/>
            <person name="Burstein D."/>
            <person name="Anantharaman K."/>
            <person name="Lane K.R."/>
            <person name="Thomas B.C."/>
            <person name="Pan C."/>
            <person name="Northen T.R."/>
            <person name="Banfield J.F."/>
        </authorList>
    </citation>
    <scope>NUCLEOTIDE SEQUENCE [LARGE SCALE GENOMIC DNA]</scope>
    <source>
        <strain evidence="7">NP_1</strain>
        <strain evidence="6">NP_2</strain>
    </source>
</reference>
<evidence type="ECO:0000256" key="1">
    <source>
        <dbReference type="ARBA" id="ARBA00005417"/>
    </source>
</evidence>
<dbReference type="GO" id="GO:0016887">
    <property type="term" value="F:ATP hydrolysis activity"/>
    <property type="evidence" value="ECO:0007669"/>
    <property type="project" value="InterPro"/>
</dbReference>
<comment type="similarity">
    <text evidence="1">Belongs to the ABC transporter superfamily.</text>
</comment>
<sequence length="342" mass="37353">MSEPLLRLVDVVKHFPIRTGFLMRQVGVIKAVDGVSFALHPGETFGLVGESGSGKTTLAMTLLGAYRPTAGSMWFRGYDIADPEVRRGVPAIKKAIQVVFQDPGSSLNPRRTVRQTLEVPLRVHGLAHTSAEALRRVTALLEMVELPPEFMHAFPHALSGGQKQRVAIARALATEPSFLVLDEPTSALDVSVQGKIIALLVDLQRRLNLTYLFITHDLSLMRNVATRVAVMYLGKLAELAATPALFSAPRHPYTRMLLSAIPVVSEEEERLKPRWIVPRGETPSPARVPPGCSFHPRCPDAFDVCPRLDPVAAAVDGDHRVRCHLYPGCTPAEGTDAAPARH</sequence>
<gene>
    <name evidence="7" type="ORF">E6G98_02745</name>
    <name evidence="6" type="ORF">E6G99_08990</name>
</gene>
<evidence type="ECO:0000256" key="4">
    <source>
        <dbReference type="ARBA" id="ARBA00022840"/>
    </source>
</evidence>
<dbReference type="InterPro" id="IPR003439">
    <property type="entry name" value="ABC_transporter-like_ATP-bd"/>
</dbReference>
<accession>A0A537LEB8</accession>
<evidence type="ECO:0000259" key="5">
    <source>
        <dbReference type="PROSITE" id="PS50893"/>
    </source>
</evidence>
<dbReference type="SUPFAM" id="SSF52540">
    <property type="entry name" value="P-loop containing nucleoside triphosphate hydrolases"/>
    <property type="match status" value="1"/>
</dbReference>
<dbReference type="PROSITE" id="PS00211">
    <property type="entry name" value="ABC_TRANSPORTER_1"/>
    <property type="match status" value="1"/>
</dbReference>
<dbReference type="Proteomes" id="UP000315217">
    <property type="component" value="Unassembled WGS sequence"/>
</dbReference>
<dbReference type="PANTHER" id="PTHR43776">
    <property type="entry name" value="TRANSPORT ATP-BINDING PROTEIN"/>
    <property type="match status" value="1"/>
</dbReference>
<dbReference type="InterPro" id="IPR027417">
    <property type="entry name" value="P-loop_NTPase"/>
</dbReference>
<evidence type="ECO:0000313" key="8">
    <source>
        <dbReference type="Proteomes" id="UP000315217"/>
    </source>
</evidence>
<dbReference type="AlphaFoldDB" id="A0A537LEB8"/>
<keyword evidence="3" id="KW-0547">Nucleotide-binding</keyword>
<dbReference type="Gene3D" id="3.40.50.300">
    <property type="entry name" value="P-loop containing nucleotide triphosphate hydrolases"/>
    <property type="match status" value="1"/>
</dbReference>
<dbReference type="Pfam" id="PF08352">
    <property type="entry name" value="oligo_HPY"/>
    <property type="match status" value="1"/>
</dbReference>
<dbReference type="InterPro" id="IPR013563">
    <property type="entry name" value="Oligopep_ABC_C"/>
</dbReference>
<evidence type="ECO:0000256" key="2">
    <source>
        <dbReference type="ARBA" id="ARBA00022448"/>
    </source>
</evidence>
<keyword evidence="2" id="KW-0813">Transport</keyword>
<protein>
    <submittedName>
        <fullName evidence="6">ABC transporter ATP-binding protein</fullName>
    </submittedName>
</protein>
<name>A0A537LEB8_9BACT</name>